<reference evidence="4" key="1">
    <citation type="journal article" date="2019" name="Int. J. Syst. Evol. Microbiol.">
        <title>The Global Catalogue of Microorganisms (GCM) 10K type strain sequencing project: providing services to taxonomists for standard genome sequencing and annotation.</title>
        <authorList>
            <consortium name="The Broad Institute Genomics Platform"/>
            <consortium name="The Broad Institute Genome Sequencing Center for Infectious Disease"/>
            <person name="Wu L."/>
            <person name="Ma J."/>
        </authorList>
    </citation>
    <scope>NUCLEOTIDE SEQUENCE [LARGE SCALE GENOMIC DNA]</scope>
    <source>
        <strain evidence="4">KCTC 32255</strain>
    </source>
</reference>
<dbReference type="EMBL" id="JBHSXX010000001">
    <property type="protein sequence ID" value="MFC6871528.1"/>
    <property type="molecule type" value="Genomic_DNA"/>
</dbReference>
<evidence type="ECO:0000256" key="1">
    <source>
        <dbReference type="SAM" id="MobiDB-lite"/>
    </source>
</evidence>
<gene>
    <name evidence="3" type="ORF">ACFQGD_30835</name>
</gene>
<dbReference type="Proteomes" id="UP001596337">
    <property type="component" value="Unassembled WGS sequence"/>
</dbReference>
<evidence type="ECO:0000313" key="4">
    <source>
        <dbReference type="Proteomes" id="UP001596337"/>
    </source>
</evidence>
<feature type="domain" description="Transcription factor zinc-finger" evidence="2">
    <location>
        <begin position="2"/>
        <end position="41"/>
    </location>
</feature>
<comment type="caution">
    <text evidence="3">The sequence shown here is derived from an EMBL/GenBank/DDBJ whole genome shotgun (WGS) entry which is preliminary data.</text>
</comment>
<dbReference type="InterPro" id="IPR027392">
    <property type="entry name" value="TF_Znf"/>
</dbReference>
<feature type="compositionally biased region" description="Pro residues" evidence="1">
    <location>
        <begin position="56"/>
        <end position="80"/>
    </location>
</feature>
<feature type="compositionally biased region" description="Basic and acidic residues" evidence="1">
    <location>
        <begin position="97"/>
        <end position="113"/>
    </location>
</feature>
<accession>A0ABW2C8I3</accession>
<sequence>MICPKCQNVMRTVDKDGVHIEQCEGCGGIFLDRGEMEQIARAEAAFYGAAGGAGAAPPPYNPTGPGQPPPPRQHMPPPVTQTPGYGYSDSPKPYKGGYKDSPKPYRGGYRDSPKPYGHGHGQYGHRKRKGNFLENLFDF</sequence>
<name>A0ABW2C8I3_9PSEU</name>
<dbReference type="Pfam" id="PF13453">
    <property type="entry name" value="Zn_ribbon_TFIIB"/>
    <property type="match status" value="1"/>
</dbReference>
<feature type="region of interest" description="Disordered" evidence="1">
    <location>
        <begin position="51"/>
        <end position="130"/>
    </location>
</feature>
<evidence type="ECO:0000313" key="3">
    <source>
        <dbReference type="EMBL" id="MFC6871528.1"/>
    </source>
</evidence>
<proteinExistence type="predicted"/>
<evidence type="ECO:0000259" key="2">
    <source>
        <dbReference type="Pfam" id="PF13453"/>
    </source>
</evidence>
<protein>
    <submittedName>
        <fullName evidence="3">Zf-TFIIB domain-containing protein</fullName>
    </submittedName>
</protein>
<dbReference type="RefSeq" id="WP_345391253.1">
    <property type="nucleotide sequence ID" value="NZ_BAABLA010000007.1"/>
</dbReference>
<keyword evidence="4" id="KW-1185">Reference proteome</keyword>
<organism evidence="3 4">
    <name type="scientific">Haloechinothrix salitolerans</name>
    <dbReference type="NCBI Taxonomy" id="926830"/>
    <lineage>
        <taxon>Bacteria</taxon>
        <taxon>Bacillati</taxon>
        <taxon>Actinomycetota</taxon>
        <taxon>Actinomycetes</taxon>
        <taxon>Pseudonocardiales</taxon>
        <taxon>Pseudonocardiaceae</taxon>
        <taxon>Haloechinothrix</taxon>
    </lineage>
</organism>